<protein>
    <submittedName>
        <fullName evidence="1">Uncharacterized protein</fullName>
    </submittedName>
</protein>
<keyword evidence="2" id="KW-1185">Reference proteome</keyword>
<organism evidence="1 2">
    <name type="scientific">Nocardia huaxiensis</name>
    <dbReference type="NCBI Taxonomy" id="2755382"/>
    <lineage>
        <taxon>Bacteria</taxon>
        <taxon>Bacillati</taxon>
        <taxon>Actinomycetota</taxon>
        <taxon>Actinomycetes</taxon>
        <taxon>Mycobacteriales</taxon>
        <taxon>Nocardiaceae</taxon>
        <taxon>Nocardia</taxon>
    </lineage>
</organism>
<gene>
    <name evidence="1" type="ORF">H0264_31580</name>
</gene>
<proteinExistence type="predicted"/>
<dbReference type="RefSeq" id="WP_181580930.1">
    <property type="nucleotide sequence ID" value="NZ_CP059399.1"/>
</dbReference>
<evidence type="ECO:0000313" key="2">
    <source>
        <dbReference type="Proteomes" id="UP000515512"/>
    </source>
</evidence>
<dbReference type="EMBL" id="CP059399">
    <property type="protein sequence ID" value="QLY29726.1"/>
    <property type="molecule type" value="Genomic_DNA"/>
</dbReference>
<accession>A0A7D6Z0X8</accession>
<dbReference type="Proteomes" id="UP000515512">
    <property type="component" value="Chromosome"/>
</dbReference>
<sequence length="97" mass="10732">METSTPCFIVTRDLAHKIEQIGLGGAHFDDVSVSMSPQAEEMIGTALPEWRWMKLTGRAGESDFGLDDELYLVISDRALDLLQEAGIRNAKVAELRP</sequence>
<name>A0A7D6Z0X8_9NOCA</name>
<reference evidence="1 2" key="1">
    <citation type="submission" date="2020-07" db="EMBL/GenBank/DDBJ databases">
        <authorList>
            <person name="Zhuang K."/>
            <person name="Ran Y."/>
        </authorList>
    </citation>
    <scope>NUCLEOTIDE SEQUENCE [LARGE SCALE GENOMIC DNA]</scope>
    <source>
        <strain evidence="1 2">WCH-YHL-001</strain>
    </source>
</reference>
<dbReference type="AlphaFoldDB" id="A0A7D6Z0X8"/>
<evidence type="ECO:0000313" key="1">
    <source>
        <dbReference type="EMBL" id="QLY29726.1"/>
    </source>
</evidence>
<dbReference type="KEGG" id="nhu:H0264_31580"/>